<name>A0A9P8TJV0_WICPI</name>
<accession>A0A9P8TJV0</accession>
<proteinExistence type="predicted"/>
<dbReference type="EMBL" id="JAEUBG010004410">
    <property type="protein sequence ID" value="KAH3681499.1"/>
    <property type="molecule type" value="Genomic_DNA"/>
</dbReference>
<dbReference type="Proteomes" id="UP000774326">
    <property type="component" value="Unassembled WGS sequence"/>
</dbReference>
<comment type="caution">
    <text evidence="1">The sequence shown here is derived from an EMBL/GenBank/DDBJ whole genome shotgun (WGS) entry which is preliminary data.</text>
</comment>
<evidence type="ECO:0000313" key="2">
    <source>
        <dbReference type="Proteomes" id="UP000774326"/>
    </source>
</evidence>
<sequence>MSFVKHREQIVYVLRLWCGFILERVQLGVICKDIKIIQHVATSTAIVSGLIQWGMPLTFSEFKVSNPSNKSLPEPEPELETFEFGILAAEPFLELEPDLPNKSKPFHCDVEGVLLPDCEENEDVDCNFCLSSSDKLEFVCAVLGFREDSNKEAN</sequence>
<keyword evidence="2" id="KW-1185">Reference proteome</keyword>
<evidence type="ECO:0000313" key="1">
    <source>
        <dbReference type="EMBL" id="KAH3681499.1"/>
    </source>
</evidence>
<reference evidence="1" key="2">
    <citation type="submission" date="2021-01" db="EMBL/GenBank/DDBJ databases">
        <authorList>
            <person name="Schikora-Tamarit M.A."/>
        </authorList>
    </citation>
    <scope>NUCLEOTIDE SEQUENCE</scope>
    <source>
        <strain evidence="1">CBS2887</strain>
    </source>
</reference>
<dbReference type="AlphaFoldDB" id="A0A9P8TJV0"/>
<reference evidence="1" key="1">
    <citation type="journal article" date="2021" name="Open Biol.">
        <title>Shared evolutionary footprints suggest mitochondrial oxidative damage underlies multiple complex I losses in fungi.</title>
        <authorList>
            <person name="Schikora-Tamarit M.A."/>
            <person name="Marcet-Houben M."/>
            <person name="Nosek J."/>
            <person name="Gabaldon T."/>
        </authorList>
    </citation>
    <scope>NUCLEOTIDE SEQUENCE</scope>
    <source>
        <strain evidence="1">CBS2887</strain>
    </source>
</reference>
<protein>
    <submittedName>
        <fullName evidence="1">Uncharacterized protein</fullName>
    </submittedName>
</protein>
<organism evidence="1 2">
    <name type="scientific">Wickerhamomyces pijperi</name>
    <name type="common">Yeast</name>
    <name type="synonym">Pichia pijperi</name>
    <dbReference type="NCBI Taxonomy" id="599730"/>
    <lineage>
        <taxon>Eukaryota</taxon>
        <taxon>Fungi</taxon>
        <taxon>Dikarya</taxon>
        <taxon>Ascomycota</taxon>
        <taxon>Saccharomycotina</taxon>
        <taxon>Saccharomycetes</taxon>
        <taxon>Phaffomycetales</taxon>
        <taxon>Wickerhamomycetaceae</taxon>
        <taxon>Wickerhamomyces</taxon>
    </lineage>
</organism>
<gene>
    <name evidence="1" type="ORF">WICPIJ_007578</name>
</gene>